<feature type="chain" id="PRO_5031276646" evidence="2">
    <location>
        <begin position="24"/>
        <end position="151"/>
    </location>
</feature>
<accession>A0A7S2D2N5</accession>
<reference evidence="3" key="1">
    <citation type="submission" date="2021-01" db="EMBL/GenBank/DDBJ databases">
        <authorList>
            <person name="Corre E."/>
            <person name="Pelletier E."/>
            <person name="Niang G."/>
            <person name="Scheremetjew M."/>
            <person name="Finn R."/>
            <person name="Kale V."/>
            <person name="Holt S."/>
            <person name="Cochrane G."/>
            <person name="Meng A."/>
            <person name="Brown T."/>
            <person name="Cohen L."/>
        </authorList>
    </citation>
    <scope>NUCLEOTIDE SEQUENCE</scope>
    <source>
        <strain evidence="3">CCMP1381</strain>
    </source>
</reference>
<feature type="region of interest" description="Disordered" evidence="1">
    <location>
        <begin position="23"/>
        <end position="86"/>
    </location>
</feature>
<feature type="compositionally biased region" description="Basic and acidic residues" evidence="1">
    <location>
        <begin position="106"/>
        <end position="115"/>
    </location>
</feature>
<evidence type="ECO:0000256" key="2">
    <source>
        <dbReference type="SAM" id="SignalP"/>
    </source>
</evidence>
<gene>
    <name evidence="3" type="ORF">DSPE1174_LOCUS18876</name>
</gene>
<sequence length="151" mass="16296">MKMFSRWALALILLLVGTEHALARGGRGGGGRGGSRSVGRVGGRAPQRGAGFSPKARSNSAGEPPKSRGGTQVVNHHHHHSRGGPFSGFGTYWMMSSFMGGGNRGLRQEQNRLEDQLGTEQTKLEQLEAELAESKAKNSELEERMSALERK</sequence>
<dbReference type="AlphaFoldDB" id="A0A7S2D2N5"/>
<protein>
    <submittedName>
        <fullName evidence="3">Uncharacterized protein</fullName>
    </submittedName>
</protein>
<evidence type="ECO:0000313" key="3">
    <source>
        <dbReference type="EMBL" id="CAD9442633.1"/>
    </source>
</evidence>
<proteinExistence type="predicted"/>
<dbReference type="EMBL" id="HBGS01036468">
    <property type="protein sequence ID" value="CAD9442633.1"/>
    <property type="molecule type" value="Transcribed_RNA"/>
</dbReference>
<name>A0A7S2D2N5_9STRA</name>
<feature type="compositionally biased region" description="Gly residues" evidence="1">
    <location>
        <begin position="25"/>
        <end position="42"/>
    </location>
</feature>
<organism evidence="3">
    <name type="scientific">Octactis speculum</name>
    <dbReference type="NCBI Taxonomy" id="3111310"/>
    <lineage>
        <taxon>Eukaryota</taxon>
        <taxon>Sar</taxon>
        <taxon>Stramenopiles</taxon>
        <taxon>Ochrophyta</taxon>
        <taxon>Dictyochophyceae</taxon>
        <taxon>Dictyochales</taxon>
        <taxon>Dictyochaceae</taxon>
        <taxon>Octactis</taxon>
    </lineage>
</organism>
<keyword evidence="2" id="KW-0732">Signal</keyword>
<feature type="region of interest" description="Disordered" evidence="1">
    <location>
        <begin position="100"/>
        <end position="120"/>
    </location>
</feature>
<evidence type="ECO:0000256" key="1">
    <source>
        <dbReference type="SAM" id="MobiDB-lite"/>
    </source>
</evidence>
<feature type="region of interest" description="Disordered" evidence="1">
    <location>
        <begin position="132"/>
        <end position="151"/>
    </location>
</feature>
<feature type="signal peptide" evidence="2">
    <location>
        <begin position="1"/>
        <end position="23"/>
    </location>
</feature>